<dbReference type="RefSeq" id="WP_353866548.1">
    <property type="nucleotide sequence ID" value="NZ_CP088295.1"/>
</dbReference>
<accession>A0ABY5PN32</accession>
<organism evidence="4 5">
    <name type="scientific">Svornostia abyssi</name>
    <dbReference type="NCBI Taxonomy" id="2898438"/>
    <lineage>
        <taxon>Bacteria</taxon>
        <taxon>Bacillati</taxon>
        <taxon>Actinomycetota</taxon>
        <taxon>Thermoleophilia</taxon>
        <taxon>Solirubrobacterales</taxon>
        <taxon>Baekduiaceae</taxon>
        <taxon>Svornostia</taxon>
    </lineage>
</organism>
<keyword evidence="2" id="KW-1133">Transmembrane helix</keyword>
<dbReference type="InterPro" id="IPR050697">
    <property type="entry name" value="Adenylyl/Guanylyl_Cyclase_3/4"/>
</dbReference>
<reference evidence="5" key="1">
    <citation type="submission" date="2021-11" db="EMBL/GenBank/DDBJ databases">
        <title>Cultivation dependent microbiological survey of springs from the worlds oldest radium mine currently devoted to the extraction of radon-saturated water.</title>
        <authorList>
            <person name="Kapinusova G."/>
            <person name="Smrhova T."/>
            <person name="Strejcek M."/>
            <person name="Suman J."/>
            <person name="Jani K."/>
            <person name="Pajer P."/>
            <person name="Uhlik O."/>
        </authorList>
    </citation>
    <scope>NUCLEOTIDE SEQUENCE [LARGE SCALE GENOMIC DNA]</scope>
    <source>
        <strain evidence="5">J379</strain>
    </source>
</reference>
<dbReference type="SMART" id="SM01080">
    <property type="entry name" value="CHASE2"/>
    <property type="match status" value="1"/>
</dbReference>
<dbReference type="CDD" id="cd07302">
    <property type="entry name" value="CHD"/>
    <property type="match status" value="1"/>
</dbReference>
<dbReference type="PANTHER" id="PTHR43081">
    <property type="entry name" value="ADENYLATE CYCLASE, TERMINAL-DIFFERENTIATION SPECIFIC-RELATED"/>
    <property type="match status" value="1"/>
</dbReference>
<dbReference type="EMBL" id="CP088295">
    <property type="protein sequence ID" value="UUY06119.1"/>
    <property type="molecule type" value="Genomic_DNA"/>
</dbReference>
<evidence type="ECO:0000259" key="3">
    <source>
        <dbReference type="PROSITE" id="PS50125"/>
    </source>
</evidence>
<sequence>MDLRTRRWVTAGIVALVAVVSGLVVAATDVLRGPELATVDARFAVRGEQPVPEDVVFVAIDEKSISELGGWPFPRGDHAELIDTLLTDDAKVVALDIEFSQPSNSPADDLALREAARRAGDRLVLASASILETSRRPFVAIGRKEFEAPGVAKGDVAYRADPGGYYRRVGVIEGAPHFVTEAVRLAGKPVPAEAKDDPGQWIDFVGDAGRVQTYSYVDVLDGKVPRKELEGKVVVVGPAATSLRDEHPVPTDPVMDGAEIHANAIHTLLQGVPLRDAPGWWAIALIVIAAIAAPLAVAFAPIRRALAAGLLVGVGAVAGVLVFGQLAFQAGNVVELLPALTAGLVGTVGAIGATYATEIRRRAQQRHAFERFVPASVVEEVLDRMGGEAKLAGIQREGTVMFCDLRGFTSFAESLPAELVFEVLNAYLTEVSDAILDHGGTLVTYLGDGVMAVFGAPLAQEDHADRALAAAREILETRLARFNAATGQEFRIGIGLHSGPVMSGNVGSQRRMEYAAVGDVTNTAARLQGETKGTPHQLLLSEDTRAALQGGDPDDLVDAGEFKLRGRAEAVRCWSLATPASGSPGPR</sequence>
<keyword evidence="2" id="KW-0812">Transmembrane</keyword>
<dbReference type="Gene3D" id="3.30.70.1230">
    <property type="entry name" value="Nucleotide cyclase"/>
    <property type="match status" value="1"/>
</dbReference>
<name>A0ABY5PN32_9ACTN</name>
<dbReference type="Proteomes" id="UP001058860">
    <property type="component" value="Chromosome"/>
</dbReference>
<dbReference type="PANTHER" id="PTHR43081:SF20">
    <property type="entry name" value="TWO-COMPONENT RESPONSE REGULATOR"/>
    <property type="match status" value="1"/>
</dbReference>
<gene>
    <name evidence="4" type="ORF">LRS13_11570</name>
</gene>
<dbReference type="SUPFAM" id="SSF55073">
    <property type="entry name" value="Nucleotide cyclase"/>
    <property type="match status" value="1"/>
</dbReference>
<comment type="similarity">
    <text evidence="1">Belongs to the adenylyl cyclase class-3 family.</text>
</comment>
<keyword evidence="5" id="KW-1185">Reference proteome</keyword>
<dbReference type="InterPro" id="IPR007890">
    <property type="entry name" value="CHASE2"/>
</dbReference>
<dbReference type="InterPro" id="IPR029787">
    <property type="entry name" value="Nucleotide_cyclase"/>
</dbReference>
<dbReference type="PROSITE" id="PS50125">
    <property type="entry name" value="GUANYLATE_CYCLASE_2"/>
    <property type="match status" value="1"/>
</dbReference>
<dbReference type="InterPro" id="IPR001054">
    <property type="entry name" value="A/G_cyclase"/>
</dbReference>
<protein>
    <submittedName>
        <fullName evidence="4">Adenylate/guanylate cyclase domain-containing protein</fullName>
    </submittedName>
</protein>
<dbReference type="Pfam" id="PF00211">
    <property type="entry name" value="Guanylate_cyc"/>
    <property type="match status" value="1"/>
</dbReference>
<feature type="transmembrane region" description="Helical" evidence="2">
    <location>
        <begin position="336"/>
        <end position="356"/>
    </location>
</feature>
<feature type="domain" description="Guanylate cyclase" evidence="3">
    <location>
        <begin position="399"/>
        <end position="528"/>
    </location>
</feature>
<evidence type="ECO:0000256" key="2">
    <source>
        <dbReference type="SAM" id="Phobius"/>
    </source>
</evidence>
<evidence type="ECO:0000256" key="1">
    <source>
        <dbReference type="ARBA" id="ARBA00005381"/>
    </source>
</evidence>
<dbReference type="Pfam" id="PF05226">
    <property type="entry name" value="CHASE2"/>
    <property type="match status" value="1"/>
</dbReference>
<dbReference type="SMART" id="SM00044">
    <property type="entry name" value="CYCc"/>
    <property type="match status" value="1"/>
</dbReference>
<proteinExistence type="inferred from homology"/>
<evidence type="ECO:0000313" key="4">
    <source>
        <dbReference type="EMBL" id="UUY06119.1"/>
    </source>
</evidence>
<feature type="transmembrane region" description="Helical" evidence="2">
    <location>
        <begin position="279"/>
        <end position="299"/>
    </location>
</feature>
<evidence type="ECO:0000313" key="5">
    <source>
        <dbReference type="Proteomes" id="UP001058860"/>
    </source>
</evidence>
<keyword evidence="2" id="KW-0472">Membrane</keyword>
<feature type="transmembrane region" description="Helical" evidence="2">
    <location>
        <begin position="306"/>
        <end position="330"/>
    </location>
</feature>